<organism evidence="1 2">
    <name type="scientific">Caenimonas sedimenti</name>
    <dbReference type="NCBI Taxonomy" id="2596921"/>
    <lineage>
        <taxon>Bacteria</taxon>
        <taxon>Pseudomonadati</taxon>
        <taxon>Pseudomonadota</taxon>
        <taxon>Betaproteobacteria</taxon>
        <taxon>Burkholderiales</taxon>
        <taxon>Comamonadaceae</taxon>
        <taxon>Caenimonas</taxon>
    </lineage>
</organism>
<proteinExistence type="predicted"/>
<dbReference type="InterPro" id="IPR037479">
    <property type="entry name" value="Tauto_MSAD"/>
</dbReference>
<sequence>MPLVRIDIPAATSSAEAAALSRAVHNALVEHFTVPPDDLFQLISRRAPDEIVCTPEYLGVRHTDRVAFIQVFLAPGRTVGRKEAFYAQVARDAARETGFLADDVLINLVETLRENWSFGGGVAHYAVADRARPAS</sequence>
<evidence type="ECO:0000313" key="1">
    <source>
        <dbReference type="EMBL" id="TWO69854.1"/>
    </source>
</evidence>
<reference evidence="1 2" key="1">
    <citation type="submission" date="2019-07" db="EMBL/GenBank/DDBJ databases">
        <title>Caenimonas sedimenti sp. nov., isolated from activated sludge.</title>
        <authorList>
            <person name="Xu J."/>
        </authorList>
    </citation>
    <scope>NUCLEOTIDE SEQUENCE [LARGE SCALE GENOMIC DNA]</scope>
    <source>
        <strain evidence="1 2">HX-9-20</strain>
    </source>
</reference>
<dbReference type="OrthoDB" id="9804765at2"/>
<dbReference type="AlphaFoldDB" id="A0A562ZNX5"/>
<dbReference type="PANTHER" id="PTHR38460:SF1">
    <property type="entry name" value="TAUTOMERASE YOLI-RELATED"/>
    <property type="match status" value="1"/>
</dbReference>
<evidence type="ECO:0000313" key="2">
    <source>
        <dbReference type="Proteomes" id="UP000318199"/>
    </source>
</evidence>
<dbReference type="InterPro" id="IPR014347">
    <property type="entry name" value="Tautomerase/MIF_sf"/>
</dbReference>
<dbReference type="SUPFAM" id="SSF55331">
    <property type="entry name" value="Tautomerase/MIF"/>
    <property type="match status" value="1"/>
</dbReference>
<gene>
    <name evidence="1" type="ORF">FN976_18740</name>
</gene>
<accession>A0A562ZNX5</accession>
<dbReference type="RefSeq" id="WP_145894566.1">
    <property type="nucleotide sequence ID" value="NZ_VOBQ01000014.1"/>
</dbReference>
<dbReference type="Gene3D" id="3.30.429.10">
    <property type="entry name" value="Macrophage Migration Inhibitory Factor"/>
    <property type="match status" value="1"/>
</dbReference>
<dbReference type="Proteomes" id="UP000318199">
    <property type="component" value="Unassembled WGS sequence"/>
</dbReference>
<protein>
    <submittedName>
        <fullName evidence="1">Tautomerase family protein</fullName>
    </submittedName>
</protein>
<dbReference type="Pfam" id="PF14552">
    <property type="entry name" value="Tautomerase_2"/>
    <property type="match status" value="1"/>
</dbReference>
<keyword evidence="2" id="KW-1185">Reference proteome</keyword>
<comment type="caution">
    <text evidence="1">The sequence shown here is derived from an EMBL/GenBank/DDBJ whole genome shotgun (WGS) entry which is preliminary data.</text>
</comment>
<name>A0A562ZNX5_9BURK</name>
<dbReference type="EMBL" id="VOBQ01000014">
    <property type="protein sequence ID" value="TWO69854.1"/>
    <property type="molecule type" value="Genomic_DNA"/>
</dbReference>
<dbReference type="PANTHER" id="PTHR38460">
    <property type="entry name" value="TAUTOMERASE YOLI-RELATED"/>
    <property type="match status" value="1"/>
</dbReference>